<accession>A0A5H2Y2G1</accession>
<feature type="region of interest" description="Disordered" evidence="1">
    <location>
        <begin position="30"/>
        <end position="54"/>
    </location>
</feature>
<dbReference type="EMBL" id="AP020887">
    <property type="protein sequence ID" value="BBN68736.1"/>
    <property type="molecule type" value="Genomic_DNA"/>
</dbReference>
<proteinExistence type="predicted"/>
<protein>
    <submittedName>
        <fullName evidence="2">2-oxoglutarate and Fe(II)-dependent oxygenase superfamily protein</fullName>
    </submittedName>
</protein>
<evidence type="ECO:0000313" key="2">
    <source>
        <dbReference type="EMBL" id="BBN68736.1"/>
    </source>
</evidence>
<gene>
    <name evidence="2" type="ORF">Prudu_550S001800</name>
</gene>
<name>A0A5H2Y2G1_PRUDU</name>
<reference evidence="2" key="1">
    <citation type="journal article" date="2019" name="Science">
        <title>Mutation of a bHLH transcription factor allowed almond domestication.</title>
        <authorList>
            <person name="Sanchez-Perez R."/>
            <person name="Pavan S."/>
            <person name="Mazzeo R."/>
            <person name="Moldovan C."/>
            <person name="Aiese Cigliano R."/>
            <person name="Del Cueto J."/>
            <person name="Ricciardi F."/>
            <person name="Lotti C."/>
            <person name="Ricciardi L."/>
            <person name="Dicenta F."/>
            <person name="Lopez-Marques R.L."/>
            <person name="Lindberg Moller B."/>
        </authorList>
    </citation>
    <scope>NUCLEOTIDE SEQUENCE</scope>
</reference>
<sequence>MEPPSSPLPFPTLPRRRHGLCWPEIAEKRRELTETSRPPISLLRPPFPSTQAPG</sequence>
<dbReference type="AlphaFoldDB" id="A0A5H2Y2G1"/>
<evidence type="ECO:0000256" key="1">
    <source>
        <dbReference type="SAM" id="MobiDB-lite"/>
    </source>
</evidence>
<organism evidence="2">
    <name type="scientific">Prunus dulcis</name>
    <name type="common">Almond</name>
    <name type="synonym">Amygdalus dulcis</name>
    <dbReference type="NCBI Taxonomy" id="3755"/>
    <lineage>
        <taxon>Eukaryota</taxon>
        <taxon>Viridiplantae</taxon>
        <taxon>Streptophyta</taxon>
        <taxon>Embryophyta</taxon>
        <taxon>Tracheophyta</taxon>
        <taxon>Spermatophyta</taxon>
        <taxon>Magnoliopsida</taxon>
        <taxon>eudicotyledons</taxon>
        <taxon>Gunneridae</taxon>
        <taxon>Pentapetalae</taxon>
        <taxon>rosids</taxon>
        <taxon>fabids</taxon>
        <taxon>Rosales</taxon>
        <taxon>Rosaceae</taxon>
        <taxon>Amygdaloideae</taxon>
        <taxon>Amygdaleae</taxon>
        <taxon>Prunus</taxon>
    </lineage>
</organism>